<sequence length="67" mass="7415">WLQHKPKVLLILVAALVKAGVLFGGYSLFFSLFQFPPKIVNTMLFVSSWPQLVTSSLGIILALLITK</sequence>
<reference evidence="2" key="1">
    <citation type="submission" date="2013-12" db="EMBL/GenBank/DDBJ databases">
        <title>A Varibaculum cambriense genome reconstructed from a premature infant gut community with otherwise low bacterial novelty that shifts toward anaerobic metabolism during the third week of life.</title>
        <authorList>
            <person name="Brown C.T."/>
            <person name="Sharon I."/>
            <person name="Thomas B.C."/>
            <person name="Castelle C.J."/>
            <person name="Morowitz M.J."/>
            <person name="Banfield J.F."/>
        </authorList>
    </citation>
    <scope>NUCLEOTIDE SEQUENCE</scope>
</reference>
<feature type="non-terminal residue" evidence="2">
    <location>
        <position position="67"/>
    </location>
</feature>
<feature type="transmembrane region" description="Helical" evidence="1">
    <location>
        <begin position="49"/>
        <end position="66"/>
    </location>
</feature>
<name>W1YIY4_9ZZZZ</name>
<evidence type="ECO:0000313" key="2">
    <source>
        <dbReference type="EMBL" id="ETJ42286.1"/>
    </source>
</evidence>
<keyword evidence="1" id="KW-1133">Transmembrane helix</keyword>
<organism evidence="2">
    <name type="scientific">human gut metagenome</name>
    <dbReference type="NCBI Taxonomy" id="408170"/>
    <lineage>
        <taxon>unclassified sequences</taxon>
        <taxon>metagenomes</taxon>
        <taxon>organismal metagenomes</taxon>
    </lineage>
</organism>
<keyword evidence="1" id="KW-0812">Transmembrane</keyword>
<gene>
    <name evidence="2" type="ORF">Q604_UNBC03746G0001</name>
</gene>
<protein>
    <submittedName>
        <fullName evidence="2">Uncharacterized protein</fullName>
    </submittedName>
</protein>
<proteinExistence type="predicted"/>
<feature type="transmembrane region" description="Helical" evidence="1">
    <location>
        <begin position="9"/>
        <end position="29"/>
    </location>
</feature>
<feature type="non-terminal residue" evidence="2">
    <location>
        <position position="1"/>
    </location>
</feature>
<dbReference type="AlphaFoldDB" id="W1YIY4"/>
<evidence type="ECO:0000256" key="1">
    <source>
        <dbReference type="SAM" id="Phobius"/>
    </source>
</evidence>
<comment type="caution">
    <text evidence="2">The sequence shown here is derived from an EMBL/GenBank/DDBJ whole genome shotgun (WGS) entry which is preliminary data.</text>
</comment>
<accession>W1YIY4</accession>
<keyword evidence="1" id="KW-0472">Membrane</keyword>
<dbReference type="EMBL" id="AZMM01003746">
    <property type="protein sequence ID" value="ETJ42286.1"/>
    <property type="molecule type" value="Genomic_DNA"/>
</dbReference>